<dbReference type="PRINTS" id="PR00413">
    <property type="entry name" value="HADHALOGNASE"/>
</dbReference>
<evidence type="ECO:0000313" key="5">
    <source>
        <dbReference type="EMBL" id="MBR7797398.1"/>
    </source>
</evidence>
<dbReference type="PANTHER" id="PTHR46470">
    <property type="entry name" value="N-ACYLNEURAMINATE-9-PHOSPHATASE"/>
    <property type="match status" value="1"/>
</dbReference>
<dbReference type="GO" id="GO:0016791">
    <property type="term" value="F:phosphatase activity"/>
    <property type="evidence" value="ECO:0007669"/>
    <property type="project" value="TreeGrafter"/>
</dbReference>
<dbReference type="InterPro" id="IPR023214">
    <property type="entry name" value="HAD_sf"/>
</dbReference>
<dbReference type="Gene3D" id="1.10.150.520">
    <property type="match status" value="1"/>
</dbReference>
<evidence type="ECO:0000256" key="4">
    <source>
        <dbReference type="ARBA" id="ARBA00022842"/>
    </source>
</evidence>
<protein>
    <submittedName>
        <fullName evidence="5">HAD-IA family hydrolase</fullName>
    </submittedName>
</protein>
<proteinExistence type="predicted"/>
<evidence type="ECO:0000256" key="2">
    <source>
        <dbReference type="ARBA" id="ARBA00022723"/>
    </source>
</evidence>
<dbReference type="Proteomes" id="UP000675284">
    <property type="component" value="Unassembled WGS sequence"/>
</dbReference>
<dbReference type="SFLD" id="SFLDG01129">
    <property type="entry name" value="C1.5:_HAD__Beta-PGM__Phosphata"/>
    <property type="match status" value="1"/>
</dbReference>
<dbReference type="NCBIfam" id="TIGR01549">
    <property type="entry name" value="HAD-SF-IA-v1"/>
    <property type="match status" value="1"/>
</dbReference>
<dbReference type="Gene3D" id="3.40.50.1000">
    <property type="entry name" value="HAD superfamily/HAD-like"/>
    <property type="match status" value="1"/>
</dbReference>
<evidence type="ECO:0000313" key="6">
    <source>
        <dbReference type="Proteomes" id="UP000675284"/>
    </source>
</evidence>
<keyword evidence="3 5" id="KW-0378">Hydrolase</keyword>
<evidence type="ECO:0000256" key="1">
    <source>
        <dbReference type="ARBA" id="ARBA00001946"/>
    </source>
</evidence>
<comment type="cofactor">
    <cofactor evidence="1">
        <name>Mg(2+)</name>
        <dbReference type="ChEBI" id="CHEBI:18420"/>
    </cofactor>
</comment>
<dbReference type="InterPro" id="IPR036412">
    <property type="entry name" value="HAD-like_sf"/>
</dbReference>
<dbReference type="AlphaFoldDB" id="A0A941E088"/>
<dbReference type="EMBL" id="JAGSOT010000053">
    <property type="protein sequence ID" value="MBR7797398.1"/>
    <property type="molecule type" value="Genomic_DNA"/>
</dbReference>
<gene>
    <name evidence="5" type="ORF">KCX74_15280</name>
</gene>
<sequence length="229" mass="26232">MDFKAILLDLDDTLYDYEYAHQQGMDAVFAYIASHTSRSYAELEQVFQLAKNSVKADLGATAASHNRMLYFQRMFEYLHVNAQVHTLEAYRLYWDTFLPAMRLKKGVHAFLNKTKEIPICIVTDLTTHIQHRKLVYLGIQERINYMVTSEEAGVEKPHPHIFQLALNKLGMEAGEVIMIGDHYEKDVVAASTLGITSFWLNQKAAHKNPLAIGNFLHVYEKLTASRLLL</sequence>
<dbReference type="SFLD" id="SFLDS00003">
    <property type="entry name" value="Haloacid_Dehalogenase"/>
    <property type="match status" value="1"/>
</dbReference>
<dbReference type="InterPro" id="IPR006439">
    <property type="entry name" value="HAD-SF_hydro_IA"/>
</dbReference>
<keyword evidence="4" id="KW-0460">Magnesium</keyword>
<dbReference type="GO" id="GO:0044281">
    <property type="term" value="P:small molecule metabolic process"/>
    <property type="evidence" value="ECO:0007669"/>
    <property type="project" value="UniProtKB-ARBA"/>
</dbReference>
<dbReference type="SUPFAM" id="SSF56784">
    <property type="entry name" value="HAD-like"/>
    <property type="match status" value="1"/>
</dbReference>
<keyword evidence="2" id="KW-0479">Metal-binding</keyword>
<keyword evidence="6" id="KW-1185">Reference proteome</keyword>
<evidence type="ECO:0000256" key="3">
    <source>
        <dbReference type="ARBA" id="ARBA00022801"/>
    </source>
</evidence>
<dbReference type="Pfam" id="PF00702">
    <property type="entry name" value="Hydrolase"/>
    <property type="match status" value="1"/>
</dbReference>
<dbReference type="GO" id="GO:0046872">
    <property type="term" value="F:metal ion binding"/>
    <property type="evidence" value="ECO:0007669"/>
    <property type="project" value="UniProtKB-KW"/>
</dbReference>
<organism evidence="5 6">
    <name type="scientific">Virgibacillus salarius</name>
    <dbReference type="NCBI Taxonomy" id="447199"/>
    <lineage>
        <taxon>Bacteria</taxon>
        <taxon>Bacillati</taxon>
        <taxon>Bacillota</taxon>
        <taxon>Bacilli</taxon>
        <taxon>Bacillales</taxon>
        <taxon>Bacillaceae</taxon>
        <taxon>Virgibacillus</taxon>
    </lineage>
</organism>
<dbReference type="PANTHER" id="PTHR46470:SF2">
    <property type="entry name" value="GLYCERALDEHYDE 3-PHOSPHATE PHOSPHATASE"/>
    <property type="match status" value="1"/>
</dbReference>
<comment type="caution">
    <text evidence="5">The sequence shown here is derived from an EMBL/GenBank/DDBJ whole genome shotgun (WGS) entry which is preliminary data.</text>
</comment>
<accession>A0A941E088</accession>
<name>A0A941E088_9BACI</name>
<dbReference type="InterPro" id="IPR051400">
    <property type="entry name" value="HAD-like_hydrolase"/>
</dbReference>
<dbReference type="RefSeq" id="WP_051388279.1">
    <property type="nucleotide sequence ID" value="NZ_BAAACY010000114.1"/>
</dbReference>
<reference evidence="5" key="1">
    <citation type="submission" date="2021-04" db="EMBL/GenBank/DDBJ databases">
        <title>Isolation and polyphasic classification of algal microorganism.</title>
        <authorList>
            <person name="Wang S."/>
        </authorList>
    </citation>
    <scope>NUCLEOTIDE SEQUENCE</scope>
    <source>
        <strain evidence="5">720a</strain>
    </source>
</reference>